<protein>
    <recommendedName>
        <fullName evidence="3">Phage protein</fullName>
    </recommendedName>
</protein>
<organism evidence="1 2">
    <name type="scientific">Bacillus subtilis subsp. subtilis</name>
    <dbReference type="NCBI Taxonomy" id="135461"/>
    <lineage>
        <taxon>Bacteria</taxon>
        <taxon>Bacillati</taxon>
        <taxon>Bacillota</taxon>
        <taxon>Bacilli</taxon>
        <taxon>Bacillales</taxon>
        <taxon>Bacillaceae</taxon>
        <taxon>Bacillus</taxon>
    </lineage>
</organism>
<dbReference type="RefSeq" id="WP_041054535.1">
    <property type="nucleotide sequence ID" value="NZ_JSXS01000040.1"/>
</dbReference>
<proteinExistence type="predicted"/>
<dbReference type="Proteomes" id="UP000031970">
    <property type="component" value="Unassembled WGS sequence"/>
</dbReference>
<name>A0ABD3ZVB6_BACIU</name>
<dbReference type="AlphaFoldDB" id="A0ABD3ZVB6"/>
<evidence type="ECO:0000313" key="2">
    <source>
        <dbReference type="Proteomes" id="UP000031970"/>
    </source>
</evidence>
<evidence type="ECO:0008006" key="3">
    <source>
        <dbReference type="Google" id="ProtNLM"/>
    </source>
</evidence>
<comment type="caution">
    <text evidence="1">The sequence shown here is derived from an EMBL/GenBank/DDBJ whole genome shotgun (WGS) entry which is preliminary data.</text>
</comment>
<evidence type="ECO:0000313" key="1">
    <source>
        <dbReference type="EMBL" id="KIL32069.1"/>
    </source>
</evidence>
<gene>
    <name evidence="1" type="ORF">B4067_2342</name>
</gene>
<sequence length="86" mass="9769">MSVVVEFMNELFEDMDGTNWHITAMEEFKKVTQDGVVYAKLADGSMYEKQDNIYIYQTTGYLGDDYSGTIIKPITDTIALVMGYTC</sequence>
<accession>A0ABD3ZVB6</accession>
<dbReference type="EMBL" id="JSXS01000040">
    <property type="protein sequence ID" value="KIL32069.1"/>
    <property type="molecule type" value="Genomic_DNA"/>
</dbReference>
<reference evidence="1 2" key="1">
    <citation type="submission" date="2014-11" db="EMBL/GenBank/DDBJ databases">
        <title>Draft Genome Sequences of Nine Bacillus subtilis Strains that Form Spores with High Heat-Resistance.</title>
        <authorList>
            <person name="Krawcyk A.O."/>
            <person name="Berendsen E.M."/>
            <person name="de Jong A."/>
            <person name="Holsappel S."/>
            <person name="Eijlander R.T."/>
            <person name="Wells-Bennik M."/>
            <person name="Kuipers O.P."/>
        </authorList>
    </citation>
    <scope>NUCLEOTIDE SEQUENCE [LARGE SCALE GENOMIC DNA]</scope>
    <source>
        <strain evidence="1 2">B4067</strain>
    </source>
</reference>